<dbReference type="InterPro" id="IPR001584">
    <property type="entry name" value="Integrase_cat-core"/>
</dbReference>
<evidence type="ECO:0000313" key="2">
    <source>
        <dbReference type="Proteomes" id="UP000887540"/>
    </source>
</evidence>
<dbReference type="AlphaFoldDB" id="A0A914BZH4"/>
<evidence type="ECO:0000313" key="3">
    <source>
        <dbReference type="WBParaSite" id="ACRNAN_Path_1363.g5350.t1"/>
    </source>
</evidence>
<proteinExistence type="predicted"/>
<dbReference type="SUPFAM" id="SSF53098">
    <property type="entry name" value="Ribonuclease H-like"/>
    <property type="match status" value="1"/>
</dbReference>
<dbReference type="Proteomes" id="UP000887540">
    <property type="component" value="Unplaced"/>
</dbReference>
<name>A0A914BZH4_9BILA</name>
<reference evidence="3" key="1">
    <citation type="submission" date="2022-11" db="UniProtKB">
        <authorList>
            <consortium name="WormBaseParasite"/>
        </authorList>
    </citation>
    <scope>IDENTIFICATION</scope>
</reference>
<dbReference type="InterPro" id="IPR050951">
    <property type="entry name" value="Retrovirus_Pol_polyprotein"/>
</dbReference>
<protein>
    <submittedName>
        <fullName evidence="3">Integrase catalytic domain-containing protein</fullName>
    </submittedName>
</protein>
<dbReference type="WBParaSite" id="ACRNAN_Path_1363.g5350.t1">
    <property type="protein sequence ID" value="ACRNAN_Path_1363.g5350.t1"/>
    <property type="gene ID" value="ACRNAN_Path_1363.g5350"/>
</dbReference>
<sequence length="282" mass="31788">MLKPLKTKTAQEVAKNLVEIFGIFGAPKILHTDNGREFANQVIKHLLELWPECKLVHGQPRHSQSKGSVEKNNRDIEDMLATYCSENNSRNWVDALPIIQAKKNGRLHSGIGRTPYVAMFGRDMKIGISDEQISPDVMNQIESEEDLAAIYQSPKTNKLQPEEELVQDVEVSDQRFEFQEIPAEIAHEVVETTFGSSPEQELYDFGALLDRIQHERNEAERNLKHEMPSTSTTLRSTAIAASIVCGQGFFHCFVLRNVIVHVVNVTNLGLNVIQNAIIVYLV</sequence>
<dbReference type="InterPro" id="IPR012337">
    <property type="entry name" value="RNaseH-like_sf"/>
</dbReference>
<keyword evidence="2" id="KW-1185">Reference proteome</keyword>
<dbReference type="PROSITE" id="PS50994">
    <property type="entry name" value="INTEGRASE"/>
    <property type="match status" value="1"/>
</dbReference>
<dbReference type="GO" id="GO:0015074">
    <property type="term" value="P:DNA integration"/>
    <property type="evidence" value="ECO:0007669"/>
    <property type="project" value="InterPro"/>
</dbReference>
<dbReference type="Gene3D" id="3.30.420.10">
    <property type="entry name" value="Ribonuclease H-like superfamily/Ribonuclease H"/>
    <property type="match status" value="1"/>
</dbReference>
<dbReference type="PANTHER" id="PTHR37984:SF5">
    <property type="entry name" value="PROTEIN NYNRIN-LIKE"/>
    <property type="match status" value="1"/>
</dbReference>
<dbReference type="InterPro" id="IPR036397">
    <property type="entry name" value="RNaseH_sf"/>
</dbReference>
<organism evidence="2 3">
    <name type="scientific">Acrobeloides nanus</name>
    <dbReference type="NCBI Taxonomy" id="290746"/>
    <lineage>
        <taxon>Eukaryota</taxon>
        <taxon>Metazoa</taxon>
        <taxon>Ecdysozoa</taxon>
        <taxon>Nematoda</taxon>
        <taxon>Chromadorea</taxon>
        <taxon>Rhabditida</taxon>
        <taxon>Tylenchina</taxon>
        <taxon>Cephalobomorpha</taxon>
        <taxon>Cephaloboidea</taxon>
        <taxon>Cephalobidae</taxon>
        <taxon>Acrobeloides</taxon>
    </lineage>
</organism>
<evidence type="ECO:0000259" key="1">
    <source>
        <dbReference type="PROSITE" id="PS50994"/>
    </source>
</evidence>
<dbReference type="GO" id="GO:0003676">
    <property type="term" value="F:nucleic acid binding"/>
    <property type="evidence" value="ECO:0007669"/>
    <property type="project" value="InterPro"/>
</dbReference>
<accession>A0A914BZH4</accession>
<dbReference type="PANTHER" id="PTHR37984">
    <property type="entry name" value="PROTEIN CBG26694"/>
    <property type="match status" value="1"/>
</dbReference>
<feature type="domain" description="Integrase catalytic" evidence="1">
    <location>
        <begin position="1"/>
        <end position="123"/>
    </location>
</feature>